<dbReference type="Proteomes" id="UP000694941">
    <property type="component" value="Unplaced"/>
</dbReference>
<proteinExistence type="inferred from homology"/>
<reference evidence="3" key="1">
    <citation type="submission" date="2025-08" db="UniProtKB">
        <authorList>
            <consortium name="RefSeq"/>
        </authorList>
    </citation>
    <scope>IDENTIFICATION</scope>
    <source>
        <tissue evidence="3">Muscle</tissue>
    </source>
</reference>
<sequence length="145" mass="16609">MLRLSCCFADILDLLEATAARENQLQDLETLIQHVRAGGDLETSPKGSERKDEMRQLLEELGFGVRLETPPIDLELLHDAGCTCDDTELPHHVSSREEIRHLLEKTTDFLKSLPRPSLVTIARTKMTPRKLKFECSTERTRHFQK</sequence>
<keyword evidence="2" id="KW-1185">Reference proteome</keyword>
<dbReference type="PANTHER" id="PTHR13225">
    <property type="entry name" value="MISEXPRESSION SUPPRESSOR OF RAS 6"/>
    <property type="match status" value="1"/>
</dbReference>
<dbReference type="PANTHER" id="PTHR13225:SF3">
    <property type="entry name" value="UPF0489 PROTEIN C5ORF22"/>
    <property type="match status" value="1"/>
</dbReference>
<evidence type="ECO:0000313" key="3">
    <source>
        <dbReference type="RefSeq" id="XP_022246274.1"/>
    </source>
</evidence>
<dbReference type="GeneID" id="106463143"/>
<name>A0ABM1SRL8_LIMPO</name>
<evidence type="ECO:0000313" key="2">
    <source>
        <dbReference type="Proteomes" id="UP000694941"/>
    </source>
</evidence>
<dbReference type="RefSeq" id="XP_022246274.1">
    <property type="nucleotide sequence ID" value="XM_022390566.1"/>
</dbReference>
<accession>A0ABM1SRL8</accession>
<comment type="similarity">
    <text evidence="1">Belongs to the UPF0489 family.</text>
</comment>
<protein>
    <submittedName>
        <fullName evidence="3">UPF0489 protein C5orf22 homolog isoform X2</fullName>
    </submittedName>
</protein>
<organism evidence="2 3">
    <name type="scientific">Limulus polyphemus</name>
    <name type="common">Atlantic horseshoe crab</name>
    <dbReference type="NCBI Taxonomy" id="6850"/>
    <lineage>
        <taxon>Eukaryota</taxon>
        <taxon>Metazoa</taxon>
        <taxon>Ecdysozoa</taxon>
        <taxon>Arthropoda</taxon>
        <taxon>Chelicerata</taxon>
        <taxon>Merostomata</taxon>
        <taxon>Xiphosura</taxon>
        <taxon>Limulidae</taxon>
        <taxon>Limulus</taxon>
    </lineage>
</organism>
<evidence type="ECO:0000256" key="1">
    <source>
        <dbReference type="ARBA" id="ARBA00007099"/>
    </source>
</evidence>
<gene>
    <name evidence="3" type="primary">LOC106463143</name>
</gene>
<dbReference type="InterPro" id="IPR024131">
    <property type="entry name" value="UPF0489"/>
</dbReference>